<proteinExistence type="inferred from homology"/>
<evidence type="ECO:0000313" key="6">
    <source>
        <dbReference type="RefSeq" id="XP_026743743.1"/>
    </source>
</evidence>
<evidence type="ECO:0000313" key="5">
    <source>
        <dbReference type="Proteomes" id="UP000322000"/>
    </source>
</evidence>
<protein>
    <submittedName>
        <fullName evidence="6">Uncharacterized protein LOC113505310</fullName>
    </submittedName>
</protein>
<dbReference type="AlphaFoldDB" id="A0A7E5WSF5"/>
<evidence type="ECO:0000256" key="1">
    <source>
        <dbReference type="ARBA" id="ARBA00004613"/>
    </source>
</evidence>
<accession>A0A7E5WSF5</accession>
<dbReference type="KEGG" id="tnl:113505310"/>
<dbReference type="InterPro" id="IPR052295">
    <property type="entry name" value="Odorant-binding_protein"/>
</dbReference>
<evidence type="ECO:0000256" key="2">
    <source>
        <dbReference type="ARBA" id="ARBA00008098"/>
    </source>
</evidence>
<keyword evidence="3" id="KW-0964">Secreted</keyword>
<evidence type="ECO:0000256" key="3">
    <source>
        <dbReference type="ARBA" id="ARBA00022525"/>
    </source>
</evidence>
<evidence type="ECO:0000256" key="4">
    <source>
        <dbReference type="SAM" id="SignalP"/>
    </source>
</evidence>
<keyword evidence="5" id="KW-1185">Reference proteome</keyword>
<name>A0A7E5WSF5_TRINI</name>
<comment type="subcellular location">
    <subcellularLocation>
        <location evidence="1">Secreted</location>
    </subcellularLocation>
</comment>
<feature type="chain" id="PRO_5028832144" evidence="4">
    <location>
        <begin position="16"/>
        <end position="732"/>
    </location>
</feature>
<reference evidence="6" key="1">
    <citation type="submission" date="2025-08" db="UniProtKB">
        <authorList>
            <consortium name="RefSeq"/>
        </authorList>
    </citation>
    <scope>IDENTIFICATION</scope>
</reference>
<organism evidence="5 6">
    <name type="scientific">Trichoplusia ni</name>
    <name type="common">Cabbage looper</name>
    <dbReference type="NCBI Taxonomy" id="7111"/>
    <lineage>
        <taxon>Eukaryota</taxon>
        <taxon>Metazoa</taxon>
        <taxon>Ecdysozoa</taxon>
        <taxon>Arthropoda</taxon>
        <taxon>Hexapoda</taxon>
        <taxon>Insecta</taxon>
        <taxon>Pterygota</taxon>
        <taxon>Neoptera</taxon>
        <taxon>Endopterygota</taxon>
        <taxon>Lepidoptera</taxon>
        <taxon>Glossata</taxon>
        <taxon>Ditrysia</taxon>
        <taxon>Noctuoidea</taxon>
        <taxon>Noctuidae</taxon>
        <taxon>Plusiinae</taxon>
        <taxon>Trichoplusia</taxon>
    </lineage>
</organism>
<dbReference type="GO" id="GO:0005576">
    <property type="term" value="C:extracellular region"/>
    <property type="evidence" value="ECO:0007669"/>
    <property type="project" value="UniProtKB-SubCell"/>
</dbReference>
<comment type="similarity">
    <text evidence="2">Belongs to the PBP/GOBP family.</text>
</comment>
<dbReference type="PANTHER" id="PTHR21066">
    <property type="entry name" value="ODORANT-BINDING PROTEIN 59A-RELATED"/>
    <property type="match status" value="1"/>
</dbReference>
<dbReference type="GeneID" id="113505310"/>
<keyword evidence="4" id="KW-0732">Signal</keyword>
<dbReference type="OrthoDB" id="7378492at2759"/>
<gene>
    <name evidence="6" type="primary">LOC113505310</name>
</gene>
<dbReference type="InParanoid" id="A0A7E5WSF5"/>
<feature type="signal peptide" evidence="4">
    <location>
        <begin position="1"/>
        <end position="15"/>
    </location>
</feature>
<dbReference type="RefSeq" id="XP_026743743.1">
    <property type="nucleotide sequence ID" value="XM_026887942.1"/>
</dbReference>
<dbReference type="Proteomes" id="UP000322000">
    <property type="component" value="Chromosome 25"/>
</dbReference>
<dbReference type="Gene3D" id="1.10.238.270">
    <property type="match status" value="1"/>
</dbReference>
<sequence>MKLLWMFVVLPTVLGQVGFGRSYLKNSRLCHQWTCISTKLGLSDSLPTKDQAEEALRRLLPTGPWQDVVVPALDNCYGNRTRRYTNTCPGQALMHCVVDQMIENCPESSWRKDDGCSPVSSLAGLKHMFAQSRYADLEKNLPKDRRPGWFLKNYFDSKCCDLPMIFNTSVLEHCGFVSFMSYDIHDPRYAEKKNDELTTSTIAPVSDDATKVHFVDFNQNQPMPPAYEEANDITDPLDCCEMTSFIQPNWRSECGFQLSWGGSERLVVSNNTPNFYQTTEAPDTTTTVRPDVKDLMLVPHSCEKEECVFRQLGIIHESGALNIDGYMKMLLNFTDAHPAWSKAKGRVLTKCLLRPVPREYDAGCEINNILSCTLDVLTENCPYKQKTGVCKHGKHDAGCQISSSKFRPKNRRPICLLPELIHRDHLTQCGLESLYKAEHIPVFPKQRKHGWFANRTIMCKVTTPPTSCLMNKMGVMNKYNFIDYFKMKDRIRQFSFNQVEWAALLDVYMSAFTNVPMYGEYCNSQKKLLNVLDAMLMTCPITKRKNTAQCNKIFMDMIHTTPVDNQNITREKLDEIMKHYHHVFMPNQPTPSKFGKITRKKHSKIIKNPIFQFGLLDSQNAPSVNVIDLKPVPTANTLILRPVYMRPNHGKGPLHHDAMLRGGMVSLPAPQKPLSTLPTYPEYRTNLLPPRRLVYTKPTVASTTTDVPIPLVYTTPEAQSTTPAAWEMWKPE</sequence>